<dbReference type="InterPro" id="IPR050696">
    <property type="entry name" value="FtsA/MreB"/>
</dbReference>
<reference evidence="5" key="1">
    <citation type="submission" date="2022-10" db="EMBL/GenBank/DDBJ databases">
        <title>Vagococcus sp. isolated from poultry meat.</title>
        <authorList>
            <person name="Johansson P."/>
            <person name="Bjorkroth J."/>
        </authorList>
    </citation>
    <scope>NUCLEOTIDE SEQUENCE</scope>
    <source>
        <strain evidence="5">STAA11</strain>
    </source>
</reference>
<dbReference type="InterPro" id="IPR043129">
    <property type="entry name" value="ATPase_NBD"/>
</dbReference>
<feature type="domain" description="SHS2" evidence="4">
    <location>
        <begin position="33"/>
        <end position="139"/>
    </location>
</feature>
<keyword evidence="3" id="KW-0143">Chaperone</keyword>
<organism evidence="5 6">
    <name type="scientific">Vagococcus intermedius</name>
    <dbReference type="NCBI Taxonomy" id="2991418"/>
    <lineage>
        <taxon>Bacteria</taxon>
        <taxon>Bacillati</taxon>
        <taxon>Bacillota</taxon>
        <taxon>Bacilli</taxon>
        <taxon>Lactobacillales</taxon>
        <taxon>Enterococcaceae</taxon>
        <taxon>Vagococcus</taxon>
    </lineage>
</organism>
<dbReference type="Proteomes" id="UP001179647">
    <property type="component" value="Chromosome"/>
</dbReference>
<dbReference type="RefSeq" id="WP_275468572.1">
    <property type="nucleotide sequence ID" value="NZ_CP110232.1"/>
</dbReference>
<gene>
    <name evidence="5" type="primary">eutJ</name>
    <name evidence="5" type="ORF">OL234_07205</name>
</gene>
<sequence length="281" mass="30180">MVNLEQANELLAEFNAIANTKKHQPFDKNDPLKVGVDLGTSSIVLAILDQDNKPVYGSFEFAEVIRDGLVVNYVEAVQIVSRLVREAEEILGVEIESAATAIPPGTVGNDKKIVSNVLESAGLMVTTVVDEPEAAACLLGLTQGAVIDVGGGTTGISVIENDEVVLTLDEPTGGTHMSLVLAGYYGISVAEAELLKRDHDQEKTNFIIIKPVVDKMAAITERMLEQHPIEPLYVVGGASFFEEFAPTFSKYLGMVVERPDYPQFVTPLGIAKASGDSKYAE</sequence>
<proteinExistence type="predicted"/>
<keyword evidence="1" id="KW-0547">Nucleotide-binding</keyword>
<dbReference type="NCBIfam" id="NF011660">
    <property type="entry name" value="PRK15080.1"/>
    <property type="match status" value="1"/>
</dbReference>
<dbReference type="SMART" id="SM00842">
    <property type="entry name" value="FtsA"/>
    <property type="match status" value="1"/>
</dbReference>
<dbReference type="EMBL" id="CP110232">
    <property type="protein sequence ID" value="WEG72770.1"/>
    <property type="molecule type" value="Genomic_DNA"/>
</dbReference>
<evidence type="ECO:0000256" key="2">
    <source>
        <dbReference type="ARBA" id="ARBA00022840"/>
    </source>
</evidence>
<dbReference type="NCBIfam" id="TIGR02529">
    <property type="entry name" value="EutJ"/>
    <property type="match status" value="1"/>
</dbReference>
<name>A0AAF0CTP5_9ENTE</name>
<evidence type="ECO:0000259" key="4">
    <source>
        <dbReference type="SMART" id="SM00842"/>
    </source>
</evidence>
<keyword evidence="2" id="KW-0067">ATP-binding</keyword>
<dbReference type="InterPro" id="IPR003494">
    <property type="entry name" value="SHS2_FtsA"/>
</dbReference>
<accession>A0AAF0CTP5</accession>
<dbReference type="CDD" id="cd24047">
    <property type="entry name" value="ASKHA_NBD_EutJ"/>
    <property type="match status" value="1"/>
</dbReference>
<protein>
    <submittedName>
        <fullName evidence="5">Ethanolamine utilization protein EutJ</fullName>
    </submittedName>
</protein>
<dbReference type="GO" id="GO:0140662">
    <property type="term" value="F:ATP-dependent protein folding chaperone"/>
    <property type="evidence" value="ECO:0007669"/>
    <property type="project" value="InterPro"/>
</dbReference>
<dbReference type="InterPro" id="IPR013126">
    <property type="entry name" value="Hsp_70_fam"/>
</dbReference>
<dbReference type="KEGG" id="vie:OL234_07205"/>
<dbReference type="GO" id="GO:0005524">
    <property type="term" value="F:ATP binding"/>
    <property type="evidence" value="ECO:0007669"/>
    <property type="project" value="UniProtKB-KW"/>
</dbReference>
<dbReference type="PANTHER" id="PTHR32432:SF3">
    <property type="entry name" value="ETHANOLAMINE UTILIZATION PROTEIN EUTJ"/>
    <property type="match status" value="1"/>
</dbReference>
<evidence type="ECO:0000313" key="6">
    <source>
        <dbReference type="Proteomes" id="UP001179647"/>
    </source>
</evidence>
<evidence type="ECO:0000256" key="1">
    <source>
        <dbReference type="ARBA" id="ARBA00022741"/>
    </source>
</evidence>
<evidence type="ECO:0000313" key="5">
    <source>
        <dbReference type="EMBL" id="WEG72770.1"/>
    </source>
</evidence>
<dbReference type="GO" id="GO:0051301">
    <property type="term" value="P:cell division"/>
    <property type="evidence" value="ECO:0007669"/>
    <property type="project" value="InterPro"/>
</dbReference>
<dbReference type="InterPro" id="IPR013366">
    <property type="entry name" value="EutJ"/>
</dbReference>
<dbReference type="AlphaFoldDB" id="A0AAF0CTP5"/>
<dbReference type="Gene3D" id="3.30.420.40">
    <property type="match status" value="2"/>
</dbReference>
<dbReference type="Pfam" id="PF00012">
    <property type="entry name" value="HSP70"/>
    <property type="match status" value="1"/>
</dbReference>
<evidence type="ECO:0000256" key="3">
    <source>
        <dbReference type="ARBA" id="ARBA00023186"/>
    </source>
</evidence>
<dbReference type="PANTHER" id="PTHR32432">
    <property type="entry name" value="CELL DIVISION PROTEIN FTSA-RELATED"/>
    <property type="match status" value="1"/>
</dbReference>
<keyword evidence="6" id="KW-1185">Reference proteome</keyword>
<dbReference type="SUPFAM" id="SSF53067">
    <property type="entry name" value="Actin-like ATPase domain"/>
    <property type="match status" value="1"/>
</dbReference>